<dbReference type="PANTHER" id="PTHR42988">
    <property type="entry name" value="PHOSPHOHYDROLASE"/>
    <property type="match status" value="1"/>
</dbReference>
<dbReference type="InterPro" id="IPR050884">
    <property type="entry name" value="CNP_phosphodiesterase-III"/>
</dbReference>
<evidence type="ECO:0000256" key="3">
    <source>
        <dbReference type="ARBA" id="ARBA00023004"/>
    </source>
</evidence>
<dbReference type="EMBL" id="JAYGHG010000003">
    <property type="protein sequence ID" value="MEA5580376.1"/>
    <property type="molecule type" value="Genomic_DNA"/>
</dbReference>
<dbReference type="Pfam" id="PF00149">
    <property type="entry name" value="Metallophos"/>
    <property type="match status" value="1"/>
</dbReference>
<dbReference type="RefSeq" id="WP_323194718.1">
    <property type="nucleotide sequence ID" value="NZ_JAYGHG010000003.1"/>
</dbReference>
<keyword evidence="3" id="KW-0408">Iron</keyword>
<dbReference type="Gene3D" id="3.60.21.10">
    <property type="match status" value="1"/>
</dbReference>
<sequence>MVLNFRFAVVSDLHITLPHTIWDHPSRFHLVEVSIPAFESVIEHLTQLNLDFLLLPGDLTQHSEPENHLWLQSRLAKLPFPTYVIPGNHDVPVLEANEQSIGFADFPKYYRKFGYENPQKLYYTHQLLPGVRLISLNSNFFNAEGELVGRLDPAQLRWLEEVLAAADEELVLVMVHHNVVEHLPEQSRHPIGKRYILENSAELLDILRRYGVKLVFTGHLHIQDIASSQGVYDITTGSLVSYPHPYRVLEFQQDNYGRQWLQILSHRVATVPDFPNLQDSSRQWMGDRSLPLLVKLLTQYPLNLPLIEAKKLAPSLRDFWANIADGDGLLDYPEFPPAVREYIQTYGAIAKGIPTLIDNNSTLLLG</sequence>
<evidence type="ECO:0000256" key="2">
    <source>
        <dbReference type="ARBA" id="ARBA00022801"/>
    </source>
</evidence>
<dbReference type="PANTHER" id="PTHR42988:SF2">
    <property type="entry name" value="CYCLIC NUCLEOTIDE PHOSPHODIESTERASE CBUA0032-RELATED"/>
    <property type="match status" value="1"/>
</dbReference>
<dbReference type="SUPFAM" id="SSF56300">
    <property type="entry name" value="Metallo-dependent phosphatases"/>
    <property type="match status" value="1"/>
</dbReference>
<evidence type="ECO:0000256" key="1">
    <source>
        <dbReference type="ARBA" id="ARBA00022723"/>
    </source>
</evidence>
<keyword evidence="2" id="KW-0378">Hydrolase</keyword>
<proteinExistence type="inferred from homology"/>
<comment type="caution">
    <text evidence="6">The sequence shown here is derived from an EMBL/GenBank/DDBJ whole genome shotgun (WGS) entry which is preliminary data.</text>
</comment>
<dbReference type="Proteomes" id="UP001302120">
    <property type="component" value="Unassembled WGS sequence"/>
</dbReference>
<dbReference type="PIRSF" id="PIRSF035427">
    <property type="entry name" value="All2852"/>
    <property type="match status" value="1"/>
</dbReference>
<evidence type="ECO:0000313" key="7">
    <source>
        <dbReference type="Proteomes" id="UP001302120"/>
    </source>
</evidence>
<comment type="similarity">
    <text evidence="4">Belongs to the cyclic nucleotide phosphodiesterase class-III family.</text>
</comment>
<evidence type="ECO:0000256" key="4">
    <source>
        <dbReference type="ARBA" id="ARBA00025742"/>
    </source>
</evidence>
<gene>
    <name evidence="6" type="ORF">VB620_03355</name>
</gene>
<accession>A0ABU5UA20</accession>
<reference evidence="6 7" key="1">
    <citation type="submission" date="2023-12" db="EMBL/GenBank/DDBJ databases">
        <title>Baltic Sea Cyanobacteria.</title>
        <authorList>
            <person name="Delbaje E."/>
            <person name="Fewer D.P."/>
            <person name="Shishido T.K."/>
        </authorList>
    </citation>
    <scope>NUCLEOTIDE SEQUENCE [LARGE SCALE GENOMIC DNA]</scope>
    <source>
        <strain evidence="6 7">UHCC-0300</strain>
    </source>
</reference>
<organism evidence="6 7">
    <name type="scientific">Nodularia harveyana UHCC-0300</name>
    <dbReference type="NCBI Taxonomy" id="2974287"/>
    <lineage>
        <taxon>Bacteria</taxon>
        <taxon>Bacillati</taxon>
        <taxon>Cyanobacteriota</taxon>
        <taxon>Cyanophyceae</taxon>
        <taxon>Nostocales</taxon>
        <taxon>Nodulariaceae</taxon>
        <taxon>Nodularia</taxon>
    </lineage>
</organism>
<keyword evidence="1" id="KW-0479">Metal-binding</keyword>
<protein>
    <submittedName>
        <fullName evidence="6">Metallophosphoesterase</fullName>
    </submittedName>
</protein>
<evidence type="ECO:0000259" key="5">
    <source>
        <dbReference type="Pfam" id="PF00149"/>
    </source>
</evidence>
<evidence type="ECO:0000313" key="6">
    <source>
        <dbReference type="EMBL" id="MEA5580376.1"/>
    </source>
</evidence>
<name>A0ABU5UA20_9CYAN</name>
<feature type="domain" description="Calcineurin-like phosphoesterase" evidence="5">
    <location>
        <begin position="5"/>
        <end position="222"/>
    </location>
</feature>
<dbReference type="InterPro" id="IPR011239">
    <property type="entry name" value="Pesterase_cyn"/>
</dbReference>
<keyword evidence="7" id="KW-1185">Reference proteome</keyword>
<dbReference type="InterPro" id="IPR029052">
    <property type="entry name" value="Metallo-depent_PP-like"/>
</dbReference>
<dbReference type="InterPro" id="IPR004843">
    <property type="entry name" value="Calcineurin-like_PHP"/>
</dbReference>